<name>A0ABY7VUI8_9BACT</name>
<evidence type="ECO:0000313" key="5">
    <source>
        <dbReference type="Proteomes" id="UP001214250"/>
    </source>
</evidence>
<evidence type="ECO:0000313" key="4">
    <source>
        <dbReference type="EMBL" id="WDE97561.1"/>
    </source>
</evidence>
<dbReference type="InterPro" id="IPR008928">
    <property type="entry name" value="6-hairpin_glycosidase_sf"/>
</dbReference>
<organism evidence="4 5">
    <name type="scientific">Lentisphaera profundi</name>
    <dbReference type="NCBI Taxonomy" id="1658616"/>
    <lineage>
        <taxon>Bacteria</taxon>
        <taxon>Pseudomonadati</taxon>
        <taxon>Lentisphaerota</taxon>
        <taxon>Lentisphaeria</taxon>
        <taxon>Lentisphaerales</taxon>
        <taxon>Lentisphaeraceae</taxon>
        <taxon>Lentisphaera</taxon>
    </lineage>
</organism>
<feature type="domain" description="Alpha fucosidase A-like C-terminal" evidence="2">
    <location>
        <begin position="750"/>
        <end position="818"/>
    </location>
</feature>
<feature type="domain" description="Glycosyl hydrolase family 95 N-terminal" evidence="1">
    <location>
        <begin position="49"/>
        <end position="298"/>
    </location>
</feature>
<reference evidence="4 5" key="1">
    <citation type="submission" date="2023-02" db="EMBL/GenBank/DDBJ databases">
        <title>Genome sequence of Lentisphaera profundi SAORIC-696.</title>
        <authorList>
            <person name="Kim e."/>
            <person name="Cho J.-C."/>
            <person name="Choi A."/>
            <person name="Kang I."/>
        </authorList>
    </citation>
    <scope>NUCLEOTIDE SEQUENCE [LARGE SCALE GENOMIC DNA]</scope>
    <source>
        <strain evidence="4 5">SAORIC-696</strain>
    </source>
</reference>
<dbReference type="Proteomes" id="UP001214250">
    <property type="component" value="Chromosome 2"/>
</dbReference>
<keyword evidence="5" id="KW-1185">Reference proteome</keyword>
<dbReference type="GO" id="GO:0016787">
    <property type="term" value="F:hydrolase activity"/>
    <property type="evidence" value="ECO:0007669"/>
    <property type="project" value="UniProtKB-KW"/>
</dbReference>
<dbReference type="PANTHER" id="PTHR31084">
    <property type="entry name" value="ALPHA-L-FUCOSIDASE 2"/>
    <property type="match status" value="1"/>
</dbReference>
<dbReference type="SUPFAM" id="SSF48208">
    <property type="entry name" value="Six-hairpin glycosidases"/>
    <property type="match status" value="1"/>
</dbReference>
<dbReference type="InterPro" id="IPR027414">
    <property type="entry name" value="GH95_N_dom"/>
</dbReference>
<dbReference type="InterPro" id="IPR049053">
    <property type="entry name" value="AFCA-like_C"/>
</dbReference>
<evidence type="ECO:0000259" key="3">
    <source>
        <dbReference type="Pfam" id="PF22124"/>
    </source>
</evidence>
<dbReference type="EMBL" id="CP117812">
    <property type="protein sequence ID" value="WDE97561.1"/>
    <property type="molecule type" value="Genomic_DNA"/>
</dbReference>
<dbReference type="InterPro" id="IPR016518">
    <property type="entry name" value="Alpha-L-fucosidase"/>
</dbReference>
<dbReference type="Gene3D" id="2.70.98.50">
    <property type="entry name" value="putative glycoside hydrolase family protein from bacillus halodurans"/>
    <property type="match status" value="1"/>
</dbReference>
<dbReference type="InterPro" id="IPR054363">
    <property type="entry name" value="GH95_cat"/>
</dbReference>
<dbReference type="RefSeq" id="WP_274152027.1">
    <property type="nucleotide sequence ID" value="NZ_CP117812.1"/>
</dbReference>
<accession>A0ABY7VUI8</accession>
<dbReference type="InterPro" id="IPR013780">
    <property type="entry name" value="Glyco_hydro_b"/>
</dbReference>
<sequence>MHAKYLEIWLPYYDKIKPRPKTTTTLKEAYPGRFVFAKYQPVFEKATTLWFQYPALNWIEALPLGNGSFGAMDFGGLTKDVVQFNHDTLWSPPSLDPAEFEKAYPNREKEISQVRQLIFDGKAPEAHDLIAKKVQKKYDVGSYQPFAELHFEYDFASKLEKGSVKKYSRSLDMETGVTTTYFEIGETKFERQVFVVNDKDVIGIRMRAIGGAKFSAKMNLFRPSYFDHQIPKIESCGPNSISISGKAHGYDESKYSTSYESIAQVKVADGSSKSENGILAVTNTSDMTVWISGTTNYNIDKPFEPLAEDLSKKCKSLLNDVNDRTWDGAFTGAVKAHNNIFGRVDIRLGAEGKNDIPLDVRIRAAKELGENEYDHYFISQMFHMGRYLLITSSRPGSMWVNLRGIWSSDLKAAWNSDYHHDINIEMSYWSAEVTNMSECHTPLFDSLKVMRKRGSRVAKEMFGSRGVYIALCHGGYLTAYPPEPPRAMWGMAGPWDATHIMEHYRFGQDKDYLENYSYDIIKDHVLWSLDWLVKDPRNGKLVAGPDYSPETAYAITEEDRKNRRWGHEDMGSAMSQQIVHQLFTDFLEASEVLGINDEIVAEVKAKREQLAPTKIGADGTIMEWSKDYISSEPDHRHISHMWAMFPGNQFHVDNAPKMMEAGKKTLDIRTDTNRSGRIVPWSNIYYVNFYSRFGLGDKALYWINSLSRSMHPSKKVRGCGAFNPNGMGSQGLVNDANYGYPGAIAEMLLQSHTGEIKLLPALPKAWDQGMISGLVARGGFEISMKWEKASLLDVSILSKNGNPCVVTYKGKKVSLNLKKGEKMSLNKALL</sequence>
<dbReference type="Pfam" id="PF21307">
    <property type="entry name" value="Glyco_hydro_95_C"/>
    <property type="match status" value="1"/>
</dbReference>
<dbReference type="PIRSF" id="PIRSF007663">
    <property type="entry name" value="UCP007663"/>
    <property type="match status" value="1"/>
</dbReference>
<protein>
    <submittedName>
        <fullName evidence="4">Glycoside hydrolase family 95 protein</fullName>
    </submittedName>
</protein>
<evidence type="ECO:0000259" key="2">
    <source>
        <dbReference type="Pfam" id="PF21307"/>
    </source>
</evidence>
<dbReference type="Gene3D" id="2.60.40.1180">
    <property type="entry name" value="Golgi alpha-mannosidase II"/>
    <property type="match status" value="1"/>
</dbReference>
<dbReference type="Pfam" id="PF22124">
    <property type="entry name" value="Glyco_hydro_95_cat"/>
    <property type="match status" value="1"/>
</dbReference>
<dbReference type="PANTHER" id="PTHR31084:SF0">
    <property type="entry name" value="ALPHA-L-FUCOSIDASE 2"/>
    <property type="match status" value="1"/>
</dbReference>
<gene>
    <name evidence="4" type="ORF">PQO03_17175</name>
</gene>
<feature type="domain" description="Glycosyl hydrolase family 95 catalytic" evidence="3">
    <location>
        <begin position="332"/>
        <end position="748"/>
    </location>
</feature>
<dbReference type="Pfam" id="PF14498">
    <property type="entry name" value="Glyco_hyd_65N_2"/>
    <property type="match status" value="1"/>
</dbReference>
<proteinExistence type="predicted"/>
<keyword evidence="4" id="KW-0378">Hydrolase</keyword>
<evidence type="ECO:0000259" key="1">
    <source>
        <dbReference type="Pfam" id="PF14498"/>
    </source>
</evidence>